<dbReference type="SUPFAM" id="SSF51445">
    <property type="entry name" value="(Trans)glycosidases"/>
    <property type="match status" value="1"/>
</dbReference>
<dbReference type="EMBL" id="JBANBB010000001">
    <property type="protein sequence ID" value="MEK0306150.1"/>
    <property type="molecule type" value="Genomic_DNA"/>
</dbReference>
<reference evidence="7 8" key="1">
    <citation type="submission" date="2024-02" db="EMBL/GenBank/DDBJ databases">
        <title>Bifidobacterium honeyensis sp. nov., isolated from the comb honey.</title>
        <authorList>
            <person name="Liu W."/>
            <person name="Li Y."/>
        </authorList>
    </citation>
    <scope>NUCLEOTIDE SEQUENCE [LARGE SCALE GENOMIC DNA]</scope>
    <source>
        <strain evidence="7 8">IMAU50988</strain>
    </source>
</reference>
<evidence type="ECO:0000313" key="8">
    <source>
        <dbReference type="Proteomes" id="UP001373159"/>
    </source>
</evidence>
<dbReference type="RefSeq" id="WP_340468682.1">
    <property type="nucleotide sequence ID" value="NZ_JBANBB010000001.1"/>
</dbReference>
<keyword evidence="8" id="KW-1185">Reference proteome</keyword>
<dbReference type="InterPro" id="IPR033453">
    <property type="entry name" value="Glyco_hydro_30_TIM-barrel"/>
</dbReference>
<keyword evidence="2" id="KW-0732">Signal</keyword>
<evidence type="ECO:0000256" key="4">
    <source>
        <dbReference type="RuleBase" id="RU361188"/>
    </source>
</evidence>
<keyword evidence="4" id="KW-0326">Glycosidase</keyword>
<dbReference type="Proteomes" id="UP001373159">
    <property type="component" value="Unassembled WGS sequence"/>
</dbReference>
<feature type="domain" description="Glycosyl hydrolase family 30 TIM-barrel" evidence="6">
    <location>
        <begin position="53"/>
        <end position="319"/>
    </location>
</feature>
<name>A0ABU8ZLM5_9BIFI</name>
<dbReference type="GO" id="GO:0016787">
    <property type="term" value="F:hydrolase activity"/>
    <property type="evidence" value="ECO:0007669"/>
    <property type="project" value="UniProtKB-KW"/>
</dbReference>
<evidence type="ECO:0000256" key="3">
    <source>
        <dbReference type="ARBA" id="ARBA00022801"/>
    </source>
</evidence>
<dbReference type="InterPro" id="IPR001139">
    <property type="entry name" value="Glyco_hydro_30"/>
</dbReference>
<comment type="caution">
    <text evidence="7">The sequence shown here is derived from an EMBL/GenBank/DDBJ whole genome shotgun (WGS) entry which is preliminary data.</text>
</comment>
<organism evidence="7 8">
    <name type="scientific">Bifidobacterium favimelis</name>
    <dbReference type="NCBI Taxonomy" id="3122979"/>
    <lineage>
        <taxon>Bacteria</taxon>
        <taxon>Bacillati</taxon>
        <taxon>Actinomycetota</taxon>
        <taxon>Actinomycetes</taxon>
        <taxon>Bifidobacteriales</taxon>
        <taxon>Bifidobacteriaceae</taxon>
        <taxon>Bifidobacterium</taxon>
    </lineage>
</organism>
<dbReference type="Gene3D" id="3.20.20.80">
    <property type="entry name" value="Glycosidases"/>
    <property type="match status" value="1"/>
</dbReference>
<keyword evidence="3 4" id="KW-0378">Hydrolase</keyword>
<proteinExistence type="inferred from homology"/>
<dbReference type="InterPro" id="IPR017853">
    <property type="entry name" value="GH"/>
</dbReference>
<feature type="region of interest" description="Disordered" evidence="5">
    <location>
        <begin position="491"/>
        <end position="513"/>
    </location>
</feature>
<evidence type="ECO:0000256" key="1">
    <source>
        <dbReference type="ARBA" id="ARBA00005382"/>
    </source>
</evidence>
<sequence length="513" mass="56708">MVHLFENQYWTVTSGDLSCRRDPLDPPEPVDRPSQGAVPLVIDPTDRRQAWLGAGAAVTDAAASLIWGVQDQDQRHDLLDDMFNPSRAGFSMIRIPLGSCEPSSQPYYTYDDIPYGGHDRGLEHFSLGEGEPGAPDATRDLKYIVPVVQEILSINPGVKVLASPWTAPAWMKNTGRLCQGGHLRFGEWTGNGYDPIEDSFEGAYARYFERYIDEMADLGIPIWGVTVQNEPSNAAPWPAMMWTLDQQADFAHRFLRPVLDRRHPQVRIFINDDSARCIPDPIGPAVDGGRAASIDGVAIHTYDDSYRRIAPVVRAHPEWAYGMTERRCLLDEEPEDASHIMSGVIGNWLVRQGVGFITLWNLALDERGLPNQIGADGRRGVVTIDHESGRVRRNLEYFMLRAFGQDVEPGSLVIGSGNHTPDGWSGSLGSVAFLAPDGAISAHIYNPTGHPLKAAVTVNGWGPRWQEAVVPAWGTVTMHCSHREINRSQVPADGDFELKPIGRRLTDDRAPGR</sequence>
<feature type="compositionally biased region" description="Basic and acidic residues" evidence="5">
    <location>
        <begin position="496"/>
        <end position="513"/>
    </location>
</feature>
<dbReference type="Pfam" id="PF02055">
    <property type="entry name" value="Glyco_hydro_30"/>
    <property type="match status" value="1"/>
</dbReference>
<gene>
    <name evidence="7" type="ORF">V8P97_01485</name>
</gene>
<evidence type="ECO:0000256" key="2">
    <source>
        <dbReference type="ARBA" id="ARBA00022729"/>
    </source>
</evidence>
<dbReference type="PANTHER" id="PTHR11069:SF23">
    <property type="entry name" value="LYSOSOMAL ACID GLUCOSYLCERAMIDASE"/>
    <property type="match status" value="1"/>
</dbReference>
<protein>
    <submittedName>
        <fullName evidence="7">Glycosyl hydrolase family 30</fullName>
    </submittedName>
</protein>
<dbReference type="PANTHER" id="PTHR11069">
    <property type="entry name" value="GLUCOSYLCERAMIDASE"/>
    <property type="match status" value="1"/>
</dbReference>
<evidence type="ECO:0000256" key="5">
    <source>
        <dbReference type="SAM" id="MobiDB-lite"/>
    </source>
</evidence>
<evidence type="ECO:0000313" key="7">
    <source>
        <dbReference type="EMBL" id="MEK0306150.1"/>
    </source>
</evidence>
<accession>A0ABU8ZLM5</accession>
<evidence type="ECO:0000259" key="6">
    <source>
        <dbReference type="Pfam" id="PF02055"/>
    </source>
</evidence>
<comment type="similarity">
    <text evidence="1 4">Belongs to the glycosyl hydrolase 30 family.</text>
</comment>